<dbReference type="CDD" id="cd11393">
    <property type="entry name" value="bHLH_AtbHLH_like"/>
    <property type="match status" value="1"/>
</dbReference>
<dbReference type="GO" id="GO:0000978">
    <property type="term" value="F:RNA polymerase II cis-regulatory region sequence-specific DNA binding"/>
    <property type="evidence" value="ECO:0007669"/>
    <property type="project" value="TreeGrafter"/>
</dbReference>
<reference evidence="4 5" key="1">
    <citation type="submission" date="2020-08" db="EMBL/GenBank/DDBJ databases">
        <title>Plant Genome Project.</title>
        <authorList>
            <person name="Zhang R.-G."/>
        </authorList>
    </citation>
    <scope>NUCLEOTIDE SEQUENCE [LARGE SCALE GENOMIC DNA]</scope>
    <source>
        <tissue evidence="4">Rhizome</tissue>
    </source>
</reference>
<feature type="compositionally biased region" description="Low complexity" evidence="3">
    <location>
        <begin position="461"/>
        <end position="471"/>
    </location>
</feature>
<feature type="region of interest" description="Disordered" evidence="3">
    <location>
        <begin position="461"/>
        <end position="492"/>
    </location>
</feature>
<name>A0A8J5L678_ZINOF</name>
<comment type="subcellular location">
    <subcellularLocation>
        <location evidence="1">Nucleus</location>
    </subcellularLocation>
</comment>
<keyword evidence="5" id="KW-1185">Reference proteome</keyword>
<comment type="caution">
    <text evidence="4">The sequence shown here is derived from an EMBL/GenBank/DDBJ whole genome shotgun (WGS) entry which is preliminary data.</text>
</comment>
<dbReference type="AlphaFoldDB" id="A0A8J5L678"/>
<dbReference type="InterPro" id="IPR045239">
    <property type="entry name" value="bHLH95_bHLH"/>
</dbReference>
<keyword evidence="2" id="KW-0539">Nucleus</keyword>
<dbReference type="GO" id="GO:0000981">
    <property type="term" value="F:DNA-binding transcription factor activity, RNA polymerase II-specific"/>
    <property type="evidence" value="ECO:0007669"/>
    <property type="project" value="TreeGrafter"/>
</dbReference>
<dbReference type="EMBL" id="JACMSC010000009">
    <property type="protein sequence ID" value="KAG6507878.1"/>
    <property type="molecule type" value="Genomic_DNA"/>
</dbReference>
<dbReference type="InterPro" id="IPR045843">
    <property type="entry name" value="IND-like"/>
</dbReference>
<dbReference type="PANTHER" id="PTHR16223">
    <property type="entry name" value="TRANSCRIPTION FACTOR BHLH83-RELATED"/>
    <property type="match status" value="1"/>
</dbReference>
<gene>
    <name evidence="4" type="ORF">ZIOFF_033231</name>
</gene>
<evidence type="ECO:0000256" key="3">
    <source>
        <dbReference type="SAM" id="MobiDB-lite"/>
    </source>
</evidence>
<evidence type="ECO:0000313" key="4">
    <source>
        <dbReference type="EMBL" id="KAG6507878.1"/>
    </source>
</evidence>
<accession>A0A8J5L678</accession>
<organism evidence="4 5">
    <name type="scientific">Zingiber officinale</name>
    <name type="common">Ginger</name>
    <name type="synonym">Amomum zingiber</name>
    <dbReference type="NCBI Taxonomy" id="94328"/>
    <lineage>
        <taxon>Eukaryota</taxon>
        <taxon>Viridiplantae</taxon>
        <taxon>Streptophyta</taxon>
        <taxon>Embryophyta</taxon>
        <taxon>Tracheophyta</taxon>
        <taxon>Spermatophyta</taxon>
        <taxon>Magnoliopsida</taxon>
        <taxon>Liliopsida</taxon>
        <taxon>Zingiberales</taxon>
        <taxon>Zingiberaceae</taxon>
        <taxon>Zingiber</taxon>
    </lineage>
</organism>
<sequence>MQPSARDMQVQGKTAASLNGIAASSDQIALPELQNGHGSQTPFDHGGSVGHDDFLDQMLSGLRSPWAELGATKAPWDAPDSEGPTAAQRIFGVGKEAEDGLPYAPFDESALLANRLRQYQISGGSSPVGKAMMLPLSHHGQQQMLATSGDSGFLPLPLTLGGCGSVDSPNSTVGDGRYNGFSGALQHTESANQHTFPHPQVLQKQKKIEVLNKPTYFPPFSEHLYLSKSKPKAGRAYAWPELWSSATGAWTNPSPCCGSLSLGLRRRWRHGAAEAEGASSTGPGHRSPQYSREAAQGENSREDESSAGAGPQRQQDGHEYLLAELSTGFSYKTSEAASRFAQSFARAIHHLQTDKASMLDEIIDYVKFLQLQVKVLSMSRLGGAAAVAPLVADMSSEGQSSAGRAVCAAGGSSDSLTVTEHQVAKLMEEDMGSAMQYLQGKGLCLMPISLASAISSATSSFHRPHSSSSATHGHLHPLPNAGSCDPPSSPAASALSAHSAMANGAADAAKDTIVVSKG</sequence>
<feature type="region of interest" description="Disordered" evidence="3">
    <location>
        <begin position="272"/>
        <end position="314"/>
    </location>
</feature>
<protein>
    <submittedName>
        <fullName evidence="4">Uncharacterized protein</fullName>
    </submittedName>
</protein>
<proteinExistence type="predicted"/>
<evidence type="ECO:0000256" key="2">
    <source>
        <dbReference type="ARBA" id="ARBA00023242"/>
    </source>
</evidence>
<dbReference type="Proteomes" id="UP000734854">
    <property type="component" value="Unassembled WGS sequence"/>
</dbReference>
<evidence type="ECO:0000256" key="1">
    <source>
        <dbReference type="ARBA" id="ARBA00004123"/>
    </source>
</evidence>
<feature type="compositionally biased region" description="Low complexity" evidence="3">
    <location>
        <begin position="481"/>
        <end position="492"/>
    </location>
</feature>
<dbReference type="GO" id="GO:0005634">
    <property type="term" value="C:nucleus"/>
    <property type="evidence" value="ECO:0007669"/>
    <property type="project" value="UniProtKB-SubCell"/>
</dbReference>
<evidence type="ECO:0000313" key="5">
    <source>
        <dbReference type="Proteomes" id="UP000734854"/>
    </source>
</evidence>
<dbReference type="PANTHER" id="PTHR16223:SF268">
    <property type="entry name" value="SPERMATOGENESIS- AND OOGENESIS-SPECIFIC BASIC HELIX-LOOP-HELIX-CONTAINING PROTEIN 2"/>
    <property type="match status" value="1"/>
</dbReference>